<dbReference type="STRING" id="1047168.A0A0F4GHA0"/>
<evidence type="ECO:0000313" key="4">
    <source>
        <dbReference type="Proteomes" id="UP000033647"/>
    </source>
</evidence>
<dbReference type="Pfam" id="PF19026">
    <property type="entry name" value="UBA_HYPK"/>
    <property type="match status" value="1"/>
</dbReference>
<evidence type="ECO:0000256" key="1">
    <source>
        <dbReference type="SAM" id="MobiDB-lite"/>
    </source>
</evidence>
<dbReference type="InterPro" id="IPR038922">
    <property type="entry name" value="HYPK_UBA"/>
</dbReference>
<name>A0A0F4GHA0_9PEZI</name>
<dbReference type="InterPro" id="IPR044034">
    <property type="entry name" value="NAC-like_UBA"/>
</dbReference>
<feature type="compositionally biased region" description="Polar residues" evidence="1">
    <location>
        <begin position="1"/>
        <end position="10"/>
    </location>
</feature>
<sequence>MAEPQPSNVTEGADPPDVIPATAEDRKAAQAMSSLDAKGDDNAAPKKEVDLKALEKAMKEFEINQKPKTSSTGGTAVKKEEAPKKIVKVDPADVALLVDQLDLNKAKATELLREHDADVLKAMRTWVSSAV</sequence>
<reference evidence="3 4" key="1">
    <citation type="submission" date="2015-03" db="EMBL/GenBank/DDBJ databases">
        <title>RNA-seq based gene annotation and comparative genomics of four Zymoseptoria species reveal species-specific pathogenicity related genes and transposable element activity.</title>
        <authorList>
            <person name="Grandaubert J."/>
            <person name="Bhattacharyya A."/>
            <person name="Stukenbrock E.H."/>
        </authorList>
    </citation>
    <scope>NUCLEOTIDE SEQUENCE [LARGE SCALE GENOMIC DNA]</scope>
    <source>
        <strain evidence="3 4">Zb18110</strain>
    </source>
</reference>
<proteinExistence type="predicted"/>
<accession>A0A0F4GHA0</accession>
<dbReference type="CDD" id="cd14361">
    <property type="entry name" value="UBA_HYPK"/>
    <property type="match status" value="1"/>
</dbReference>
<keyword evidence="4" id="KW-1185">Reference proteome</keyword>
<comment type="caution">
    <text evidence="3">The sequence shown here is derived from an EMBL/GenBank/DDBJ whole genome shotgun (WGS) entry which is preliminary data.</text>
</comment>
<feature type="region of interest" description="Disordered" evidence="1">
    <location>
        <begin position="1"/>
        <end position="48"/>
    </location>
</feature>
<dbReference type="AlphaFoldDB" id="A0A0F4GHA0"/>
<dbReference type="PANTHER" id="PTHR31184:SF2">
    <property type="entry name" value="HUNTINGTIN-INTERACTING PROTEIN K"/>
    <property type="match status" value="1"/>
</dbReference>
<organism evidence="3 4">
    <name type="scientific">Zymoseptoria brevis</name>
    <dbReference type="NCBI Taxonomy" id="1047168"/>
    <lineage>
        <taxon>Eukaryota</taxon>
        <taxon>Fungi</taxon>
        <taxon>Dikarya</taxon>
        <taxon>Ascomycota</taxon>
        <taxon>Pezizomycotina</taxon>
        <taxon>Dothideomycetes</taxon>
        <taxon>Dothideomycetidae</taxon>
        <taxon>Mycosphaerellales</taxon>
        <taxon>Mycosphaerellaceae</taxon>
        <taxon>Zymoseptoria</taxon>
    </lineage>
</organism>
<gene>
    <name evidence="3" type="ORF">TI39_contig598g00006</name>
</gene>
<feature type="compositionally biased region" description="Basic and acidic residues" evidence="1">
    <location>
        <begin position="37"/>
        <end position="48"/>
    </location>
</feature>
<dbReference type="PANTHER" id="PTHR31184">
    <property type="entry name" value="HUNTINGTIN-INTERACTING PROTEIN K FAMILY MEMBER"/>
    <property type="match status" value="1"/>
</dbReference>
<dbReference type="InterPro" id="IPR052617">
    <property type="entry name" value="Huntingtin-int_K"/>
</dbReference>
<feature type="domain" description="Nascent polypeptide-associated complex subunit alpha-like UBA" evidence="2">
    <location>
        <begin position="87"/>
        <end position="127"/>
    </location>
</feature>
<dbReference type="GO" id="GO:0043066">
    <property type="term" value="P:negative regulation of apoptotic process"/>
    <property type="evidence" value="ECO:0007669"/>
    <property type="project" value="TreeGrafter"/>
</dbReference>
<dbReference type="EMBL" id="LAFY01000590">
    <property type="protein sequence ID" value="KJX96849.1"/>
    <property type="molecule type" value="Genomic_DNA"/>
</dbReference>
<feature type="region of interest" description="Disordered" evidence="1">
    <location>
        <begin position="62"/>
        <end position="84"/>
    </location>
</feature>
<dbReference type="OrthoDB" id="285219at2759"/>
<protein>
    <recommendedName>
        <fullName evidence="2">Nascent polypeptide-associated complex subunit alpha-like UBA domain-containing protein</fullName>
    </recommendedName>
</protein>
<dbReference type="Proteomes" id="UP000033647">
    <property type="component" value="Unassembled WGS sequence"/>
</dbReference>
<evidence type="ECO:0000259" key="2">
    <source>
        <dbReference type="Pfam" id="PF19026"/>
    </source>
</evidence>
<evidence type="ECO:0000313" key="3">
    <source>
        <dbReference type="EMBL" id="KJX96849.1"/>
    </source>
</evidence>
<dbReference type="GO" id="GO:0050821">
    <property type="term" value="P:protein stabilization"/>
    <property type="evidence" value="ECO:0007669"/>
    <property type="project" value="TreeGrafter"/>
</dbReference>